<feature type="region of interest" description="Disordered" evidence="1">
    <location>
        <begin position="87"/>
        <end position="197"/>
    </location>
</feature>
<evidence type="ECO:0000313" key="3">
    <source>
        <dbReference type="EMBL" id="BAS95168.1"/>
    </source>
</evidence>
<evidence type="ECO:0000313" key="4">
    <source>
        <dbReference type="Proteomes" id="UP000059680"/>
    </source>
</evidence>
<feature type="compositionally biased region" description="Pro residues" evidence="1">
    <location>
        <begin position="124"/>
        <end position="133"/>
    </location>
</feature>
<dbReference type="AlphaFoldDB" id="A0A0P0WPW0"/>
<evidence type="ECO:0000256" key="2">
    <source>
        <dbReference type="SAM" id="SignalP"/>
    </source>
</evidence>
<keyword evidence="2" id="KW-0732">Signal</keyword>
<dbReference type="PaxDb" id="39947-A0A0P0WPW0"/>
<reference evidence="3 4" key="2">
    <citation type="journal article" date="2013" name="Plant Cell Physiol.">
        <title>Rice Annotation Project Database (RAP-DB): an integrative and interactive database for rice genomics.</title>
        <authorList>
            <person name="Sakai H."/>
            <person name="Lee S.S."/>
            <person name="Tanaka T."/>
            <person name="Numa H."/>
            <person name="Kim J."/>
            <person name="Kawahara Y."/>
            <person name="Wakimoto H."/>
            <person name="Yang C.C."/>
            <person name="Iwamoto M."/>
            <person name="Abe T."/>
            <person name="Yamada Y."/>
            <person name="Muto A."/>
            <person name="Inokuchi H."/>
            <person name="Ikemura T."/>
            <person name="Matsumoto T."/>
            <person name="Sasaki T."/>
            <person name="Itoh T."/>
        </authorList>
    </citation>
    <scope>NUCLEOTIDE SEQUENCE [LARGE SCALE GENOMIC DNA]</scope>
    <source>
        <strain evidence="4">cv. Nipponbare</strain>
    </source>
</reference>
<dbReference type="InParanoid" id="A0A0P0WPW0"/>
<feature type="compositionally biased region" description="Gly residues" evidence="1">
    <location>
        <begin position="144"/>
        <end position="153"/>
    </location>
</feature>
<sequence>LVIPFLPAMEASSSPCKLLLLLLLHVVLLAFAPLLQARPLGHQVVVAPLMLPSDGGEVVGGVGRPEDHIPPSPFAPGGPITLAGGWLVGRPVGPTPPPPSHPVVPTPTQLAADDDGGLLRRPGGPTPPSPWHPGVPTQTQLAGGDDGGVGGLLGRPWPKAPPPPDPNTPPVQPLSNYGVSRCCGRPGPAPPTPAGNPPGETNVAVALAPPIPCAAFLRVIRDAVQYMVGGGLGA</sequence>
<feature type="non-terminal residue" evidence="3">
    <location>
        <position position="1"/>
    </location>
</feature>
<dbReference type="EMBL" id="AP014961">
    <property type="protein sequence ID" value="BAS95168.1"/>
    <property type="molecule type" value="Genomic_DNA"/>
</dbReference>
<evidence type="ECO:0000256" key="1">
    <source>
        <dbReference type="SAM" id="MobiDB-lite"/>
    </source>
</evidence>
<feature type="signal peptide" evidence="2">
    <location>
        <begin position="1"/>
        <end position="37"/>
    </location>
</feature>
<dbReference type="Proteomes" id="UP000059680">
    <property type="component" value="Chromosome 5"/>
</dbReference>
<reference evidence="4" key="1">
    <citation type="journal article" date="2005" name="Nature">
        <title>The map-based sequence of the rice genome.</title>
        <authorList>
            <consortium name="International rice genome sequencing project (IRGSP)"/>
            <person name="Matsumoto T."/>
            <person name="Wu J."/>
            <person name="Kanamori H."/>
            <person name="Katayose Y."/>
            <person name="Fujisawa M."/>
            <person name="Namiki N."/>
            <person name="Mizuno H."/>
            <person name="Yamamoto K."/>
            <person name="Antonio B.A."/>
            <person name="Baba T."/>
            <person name="Sakata K."/>
            <person name="Nagamura Y."/>
            <person name="Aoki H."/>
            <person name="Arikawa K."/>
            <person name="Arita K."/>
            <person name="Bito T."/>
            <person name="Chiden Y."/>
            <person name="Fujitsuka N."/>
            <person name="Fukunaka R."/>
            <person name="Hamada M."/>
            <person name="Harada C."/>
            <person name="Hayashi A."/>
            <person name="Hijishita S."/>
            <person name="Honda M."/>
            <person name="Hosokawa S."/>
            <person name="Ichikawa Y."/>
            <person name="Idonuma A."/>
            <person name="Iijima M."/>
            <person name="Ikeda M."/>
            <person name="Ikeno M."/>
            <person name="Ito K."/>
            <person name="Ito S."/>
            <person name="Ito T."/>
            <person name="Ito Y."/>
            <person name="Ito Y."/>
            <person name="Iwabuchi A."/>
            <person name="Kamiya K."/>
            <person name="Karasawa W."/>
            <person name="Kurita K."/>
            <person name="Katagiri S."/>
            <person name="Kikuta A."/>
            <person name="Kobayashi H."/>
            <person name="Kobayashi N."/>
            <person name="Machita K."/>
            <person name="Maehara T."/>
            <person name="Masukawa M."/>
            <person name="Mizubayashi T."/>
            <person name="Mukai Y."/>
            <person name="Nagasaki H."/>
            <person name="Nagata Y."/>
            <person name="Naito S."/>
            <person name="Nakashima M."/>
            <person name="Nakama Y."/>
            <person name="Nakamichi Y."/>
            <person name="Nakamura M."/>
            <person name="Meguro A."/>
            <person name="Negishi M."/>
            <person name="Ohta I."/>
            <person name="Ohta T."/>
            <person name="Okamoto M."/>
            <person name="Ono N."/>
            <person name="Saji S."/>
            <person name="Sakaguchi M."/>
            <person name="Sakai K."/>
            <person name="Shibata M."/>
            <person name="Shimokawa T."/>
            <person name="Song J."/>
            <person name="Takazaki Y."/>
            <person name="Terasawa K."/>
            <person name="Tsugane M."/>
            <person name="Tsuji K."/>
            <person name="Ueda S."/>
            <person name="Waki K."/>
            <person name="Yamagata H."/>
            <person name="Yamamoto M."/>
            <person name="Yamamoto S."/>
            <person name="Yamane H."/>
            <person name="Yoshiki S."/>
            <person name="Yoshihara R."/>
            <person name="Yukawa K."/>
            <person name="Zhong H."/>
            <person name="Yano M."/>
            <person name="Yuan Q."/>
            <person name="Ouyang S."/>
            <person name="Liu J."/>
            <person name="Jones K.M."/>
            <person name="Gansberger K."/>
            <person name="Moffat K."/>
            <person name="Hill J."/>
            <person name="Bera J."/>
            <person name="Fadrosh D."/>
            <person name="Jin S."/>
            <person name="Johri S."/>
            <person name="Kim M."/>
            <person name="Overton L."/>
            <person name="Reardon M."/>
            <person name="Tsitrin T."/>
            <person name="Vuong H."/>
            <person name="Weaver B."/>
            <person name="Ciecko A."/>
            <person name="Tallon L."/>
            <person name="Jackson J."/>
            <person name="Pai G."/>
            <person name="Aken S.V."/>
            <person name="Utterback T."/>
            <person name="Reidmuller S."/>
            <person name="Feldblyum T."/>
            <person name="Hsiao J."/>
            <person name="Zismann V."/>
            <person name="Iobst S."/>
            <person name="de Vazeille A.R."/>
            <person name="Buell C.R."/>
            <person name="Ying K."/>
            <person name="Li Y."/>
            <person name="Lu T."/>
            <person name="Huang Y."/>
            <person name="Zhao Q."/>
            <person name="Feng Q."/>
            <person name="Zhang L."/>
            <person name="Zhu J."/>
            <person name="Weng Q."/>
            <person name="Mu J."/>
            <person name="Lu Y."/>
            <person name="Fan D."/>
            <person name="Liu Y."/>
            <person name="Guan J."/>
            <person name="Zhang Y."/>
            <person name="Yu S."/>
            <person name="Liu X."/>
            <person name="Zhang Y."/>
            <person name="Hong G."/>
            <person name="Han B."/>
            <person name="Choisne N."/>
            <person name="Demange N."/>
            <person name="Orjeda G."/>
            <person name="Samain S."/>
            <person name="Cattolico L."/>
            <person name="Pelletier E."/>
            <person name="Couloux A."/>
            <person name="Segurens B."/>
            <person name="Wincker P."/>
            <person name="D'Hont A."/>
            <person name="Scarpelli C."/>
            <person name="Weissenbach J."/>
            <person name="Salanoubat M."/>
            <person name="Quetier F."/>
            <person name="Yu Y."/>
            <person name="Kim H.R."/>
            <person name="Rambo T."/>
            <person name="Currie J."/>
            <person name="Collura K."/>
            <person name="Luo M."/>
            <person name="Yang T."/>
            <person name="Ammiraju J.S.S."/>
            <person name="Engler F."/>
            <person name="Soderlund C."/>
            <person name="Wing R.A."/>
            <person name="Palmer L.E."/>
            <person name="de la Bastide M."/>
            <person name="Spiegel L."/>
            <person name="Nascimento L."/>
            <person name="Zutavern T."/>
            <person name="O'Shaughnessy A."/>
            <person name="Dike S."/>
            <person name="Dedhia N."/>
            <person name="Preston R."/>
            <person name="Balija V."/>
            <person name="McCombie W.R."/>
            <person name="Chow T."/>
            <person name="Chen H."/>
            <person name="Chung M."/>
            <person name="Chen C."/>
            <person name="Shaw J."/>
            <person name="Wu H."/>
            <person name="Hsiao K."/>
            <person name="Chao Y."/>
            <person name="Chu M."/>
            <person name="Cheng C."/>
            <person name="Hour A."/>
            <person name="Lee P."/>
            <person name="Lin S."/>
            <person name="Lin Y."/>
            <person name="Liou J."/>
            <person name="Liu S."/>
            <person name="Hsing Y."/>
            <person name="Raghuvanshi S."/>
            <person name="Mohanty A."/>
            <person name="Bharti A.K."/>
            <person name="Gaur A."/>
            <person name="Gupta V."/>
            <person name="Kumar D."/>
            <person name="Ravi V."/>
            <person name="Vij S."/>
            <person name="Kapur A."/>
            <person name="Khurana P."/>
            <person name="Khurana P."/>
            <person name="Khurana J.P."/>
            <person name="Tyagi A.K."/>
            <person name="Gaikwad K."/>
            <person name="Singh A."/>
            <person name="Dalal V."/>
            <person name="Srivastava S."/>
            <person name="Dixit A."/>
            <person name="Pal A.K."/>
            <person name="Ghazi I.A."/>
            <person name="Yadav M."/>
            <person name="Pandit A."/>
            <person name="Bhargava A."/>
            <person name="Sureshbabu K."/>
            <person name="Batra K."/>
            <person name="Sharma T.R."/>
            <person name="Mohapatra T."/>
            <person name="Singh N.K."/>
            <person name="Messing J."/>
            <person name="Nelson A.B."/>
            <person name="Fuks G."/>
            <person name="Kavchok S."/>
            <person name="Keizer G."/>
            <person name="Linton E."/>
            <person name="Llaca V."/>
            <person name="Song R."/>
            <person name="Tanyolac B."/>
            <person name="Young S."/>
            <person name="Ho-Il K."/>
            <person name="Hahn J.H."/>
            <person name="Sangsakoo G."/>
            <person name="Vanavichit A."/>
            <person name="de Mattos Luiz.A.T."/>
            <person name="Zimmer P.D."/>
            <person name="Malone G."/>
            <person name="Dellagostin O."/>
            <person name="de Oliveira A.C."/>
            <person name="Bevan M."/>
            <person name="Bancroft I."/>
            <person name="Minx P."/>
            <person name="Cordum H."/>
            <person name="Wilson R."/>
            <person name="Cheng Z."/>
            <person name="Jin W."/>
            <person name="Jiang J."/>
            <person name="Leong S.A."/>
            <person name="Iwama H."/>
            <person name="Gojobori T."/>
            <person name="Itoh T."/>
            <person name="Niimura Y."/>
            <person name="Fujii Y."/>
            <person name="Habara T."/>
            <person name="Sakai H."/>
            <person name="Sato Y."/>
            <person name="Wilson G."/>
            <person name="Kumar K."/>
            <person name="McCouch S."/>
            <person name="Juretic N."/>
            <person name="Hoen D."/>
            <person name="Wright S."/>
            <person name="Bruskiewich R."/>
            <person name="Bureau T."/>
            <person name="Miyao A."/>
            <person name="Hirochika H."/>
            <person name="Nishikawa T."/>
            <person name="Kadowaki K."/>
            <person name="Sugiura M."/>
            <person name="Burr B."/>
            <person name="Sasaki T."/>
        </authorList>
    </citation>
    <scope>NUCLEOTIDE SEQUENCE [LARGE SCALE GENOMIC DNA]</scope>
    <source>
        <strain evidence="4">cv. Nipponbare</strain>
    </source>
</reference>
<organism evidence="3 4">
    <name type="scientific">Oryza sativa subsp. japonica</name>
    <name type="common">Rice</name>
    <dbReference type="NCBI Taxonomy" id="39947"/>
    <lineage>
        <taxon>Eukaryota</taxon>
        <taxon>Viridiplantae</taxon>
        <taxon>Streptophyta</taxon>
        <taxon>Embryophyta</taxon>
        <taxon>Tracheophyta</taxon>
        <taxon>Spermatophyta</taxon>
        <taxon>Magnoliopsida</taxon>
        <taxon>Liliopsida</taxon>
        <taxon>Poales</taxon>
        <taxon>Poaceae</taxon>
        <taxon>BOP clade</taxon>
        <taxon>Oryzoideae</taxon>
        <taxon>Oryzeae</taxon>
        <taxon>Oryzinae</taxon>
        <taxon>Oryza</taxon>
        <taxon>Oryza sativa</taxon>
    </lineage>
</organism>
<dbReference type="Gramene" id="Os05t0546300-01">
    <property type="protein sequence ID" value="Os05t0546300-01"/>
    <property type="gene ID" value="Os05g0546300"/>
</dbReference>
<gene>
    <name evidence="3" type="ordered locus">Os05g0546300</name>
    <name evidence="3" type="ORF">OSNPB_050546300</name>
</gene>
<keyword evidence="4" id="KW-1185">Reference proteome</keyword>
<feature type="compositionally biased region" description="Pro residues" evidence="1">
    <location>
        <begin position="158"/>
        <end position="172"/>
    </location>
</feature>
<name>A0A0P0WPW0_ORYSJ</name>
<accession>A0A0P0WPW0</accession>
<proteinExistence type="predicted"/>
<feature type="chain" id="PRO_5006056820" evidence="2">
    <location>
        <begin position="38"/>
        <end position="234"/>
    </location>
</feature>
<protein>
    <submittedName>
        <fullName evidence="3">Os05g0546300 protein</fullName>
    </submittedName>
</protein>
<feature type="compositionally biased region" description="Pro residues" evidence="1">
    <location>
        <begin position="93"/>
        <end position="105"/>
    </location>
</feature>
<reference evidence="3 4" key="3">
    <citation type="journal article" date="2013" name="Rice">
        <title>Improvement of the Oryza sativa Nipponbare reference genome using next generation sequence and optical map data.</title>
        <authorList>
            <person name="Kawahara Y."/>
            <person name="de la Bastide M."/>
            <person name="Hamilton J.P."/>
            <person name="Kanamori H."/>
            <person name="McCombie W.R."/>
            <person name="Ouyang S."/>
            <person name="Schwartz D.C."/>
            <person name="Tanaka T."/>
            <person name="Wu J."/>
            <person name="Zhou S."/>
            <person name="Childs K.L."/>
            <person name="Davidson R.M."/>
            <person name="Lin H."/>
            <person name="Quesada-Ocampo L."/>
            <person name="Vaillancourt B."/>
            <person name="Sakai H."/>
            <person name="Lee S.S."/>
            <person name="Kim J."/>
            <person name="Numa H."/>
            <person name="Itoh T."/>
            <person name="Buell C.R."/>
            <person name="Matsumoto T."/>
        </authorList>
    </citation>
    <scope>NUCLEOTIDE SEQUENCE [LARGE SCALE GENOMIC DNA]</scope>
    <source>
        <strain evidence="4">cv. Nipponbare</strain>
    </source>
</reference>
<dbReference type="OMA" id="NYGVSRC"/>
<feature type="compositionally biased region" description="Pro residues" evidence="1">
    <location>
        <begin position="187"/>
        <end position="196"/>
    </location>
</feature>